<protein>
    <submittedName>
        <fullName evidence="2">Uncharacterized protein</fullName>
    </submittedName>
</protein>
<keyword evidence="1" id="KW-0732">Signal</keyword>
<organism evidence="2 3">
    <name type="scientific">Mycolicibacterium elephantis</name>
    <dbReference type="NCBI Taxonomy" id="81858"/>
    <lineage>
        <taxon>Bacteria</taxon>
        <taxon>Bacillati</taxon>
        <taxon>Actinomycetota</taxon>
        <taxon>Actinomycetes</taxon>
        <taxon>Mycobacteriales</taxon>
        <taxon>Mycobacteriaceae</taxon>
        <taxon>Mycolicibacterium</taxon>
    </lineage>
</organism>
<accession>A0A1A0Q779</accession>
<dbReference type="EMBL" id="MVHP01000003">
    <property type="protein sequence ID" value="ORA68368.1"/>
    <property type="molecule type" value="Genomic_DNA"/>
</dbReference>
<evidence type="ECO:0000313" key="3">
    <source>
        <dbReference type="Proteomes" id="UP000192772"/>
    </source>
</evidence>
<feature type="chain" id="PRO_5030011114" evidence="1">
    <location>
        <begin position="33"/>
        <end position="175"/>
    </location>
</feature>
<reference evidence="2 3" key="1">
    <citation type="submission" date="2017-02" db="EMBL/GenBank/DDBJ databases">
        <title>The new phylogeny of genus Mycobacterium.</title>
        <authorList>
            <person name="Tortoli E."/>
            <person name="Trovato A."/>
            <person name="Cirillo D.M."/>
        </authorList>
    </citation>
    <scope>NUCLEOTIDE SEQUENCE [LARGE SCALE GENOMIC DNA]</scope>
    <source>
        <strain evidence="2 3">FI-09383</strain>
    </source>
</reference>
<dbReference type="Proteomes" id="UP000192772">
    <property type="component" value="Unassembled WGS sequence"/>
</dbReference>
<sequence length="175" mass="18845">MNARKTLAWLMNSAAVVVTAAGVIAGATPAAAAPGQSGATLHIIQDPQNQGNYLLAILGRFPMPEADAVGFLNNIDNGDCQGGMNYYVFGDDGGDEGARYIHFKPVLGAHNNPDGYLKASSQGLEYRTQIQLRKSLLNEDSGVLDDNDEIYAQAHFKDSDCKIRIQTSQVITRLF</sequence>
<gene>
    <name evidence="2" type="ORF">BST23_04615</name>
</gene>
<evidence type="ECO:0000313" key="2">
    <source>
        <dbReference type="EMBL" id="ORA68368.1"/>
    </source>
</evidence>
<accession>A0A0M2ZGV5</accession>
<dbReference type="AlphaFoldDB" id="A0A0M2ZGV5"/>
<evidence type="ECO:0000256" key="1">
    <source>
        <dbReference type="SAM" id="SignalP"/>
    </source>
</evidence>
<dbReference type="RefSeq" id="WP_046753308.1">
    <property type="nucleotide sequence ID" value="NZ_LBNO01000065.1"/>
</dbReference>
<feature type="signal peptide" evidence="1">
    <location>
        <begin position="1"/>
        <end position="32"/>
    </location>
</feature>
<comment type="caution">
    <text evidence="2">The sequence shown here is derived from an EMBL/GenBank/DDBJ whole genome shotgun (WGS) entry which is preliminary data.</text>
</comment>
<name>A0A0M2ZGV5_9MYCO</name>
<proteinExistence type="predicted"/>